<feature type="region of interest" description="Disordered" evidence="7">
    <location>
        <begin position="485"/>
        <end position="521"/>
    </location>
</feature>
<dbReference type="PANTHER" id="PTHR45887:SF1">
    <property type="entry name" value="TRANSLATION INITIATION FACTOR EIF-2B SUBUNIT EPSILON"/>
    <property type="match status" value="1"/>
</dbReference>
<dbReference type="HOGENOM" id="CLU_012507_1_0_1"/>
<gene>
    <name evidence="9" type="ORF">PFL1_04389</name>
</gene>
<dbReference type="SUPFAM" id="SSF53448">
    <property type="entry name" value="Nucleotide-diphospho-sugar transferases"/>
    <property type="match status" value="1"/>
</dbReference>
<dbReference type="InterPro" id="IPR005835">
    <property type="entry name" value="NTP_transferase_dom"/>
</dbReference>
<dbReference type="GO" id="GO:0005829">
    <property type="term" value="C:cytosol"/>
    <property type="evidence" value="ECO:0007669"/>
    <property type="project" value="UniProtKB-SubCell"/>
</dbReference>
<dbReference type="Pfam" id="PF00483">
    <property type="entry name" value="NTP_transferase"/>
    <property type="match status" value="1"/>
</dbReference>
<dbReference type="CDD" id="cd11558">
    <property type="entry name" value="W2_eIF2B_epsilon"/>
    <property type="match status" value="1"/>
</dbReference>
<dbReference type="eggNOG" id="KOG1461">
    <property type="taxonomic scope" value="Eukaryota"/>
</dbReference>
<dbReference type="GO" id="GO:0031369">
    <property type="term" value="F:translation initiation factor binding"/>
    <property type="evidence" value="ECO:0007669"/>
    <property type="project" value="InterPro"/>
</dbReference>
<dbReference type="CDD" id="cd04197">
    <property type="entry name" value="eIF-2B_epsilon_N"/>
    <property type="match status" value="1"/>
</dbReference>
<name>A0A061H5A1_9BASI</name>
<feature type="compositionally biased region" description="Gly residues" evidence="7">
    <location>
        <begin position="1"/>
        <end position="12"/>
    </location>
</feature>
<dbReference type="AlphaFoldDB" id="A0A061H5A1"/>
<comment type="subunit">
    <text evidence="6">Component of the translation initiation factor 2B (eIF2B) complex which is a heterodecamer of two sets of five different subunits: alpha, beta, gamma, delta and epsilon. Subunits alpha, beta and delta comprise a regulatory subcomplex and subunits epsilon and gamma comprise a catalytic subcomplex. Within the complex, the hexameric regulatory complex resides at the center, with the two heterodimeric catalytic subcomplexes bound on opposite sides.</text>
</comment>
<dbReference type="RefSeq" id="XP_007880106.1">
    <property type="nucleotide sequence ID" value="XM_007881915.1"/>
</dbReference>
<dbReference type="InterPro" id="IPR029044">
    <property type="entry name" value="Nucleotide-diphossugar_trans"/>
</dbReference>
<evidence type="ECO:0000313" key="9">
    <source>
        <dbReference type="EMBL" id="EPQ28062.1"/>
    </source>
</evidence>
<feature type="region of interest" description="Disordered" evidence="7">
    <location>
        <begin position="1"/>
        <end position="39"/>
    </location>
</feature>
<dbReference type="GO" id="GO:0005851">
    <property type="term" value="C:eukaryotic translation initiation factor 2B complex"/>
    <property type="evidence" value="ECO:0007669"/>
    <property type="project" value="TreeGrafter"/>
</dbReference>
<dbReference type="SUPFAM" id="SSF48371">
    <property type="entry name" value="ARM repeat"/>
    <property type="match status" value="1"/>
</dbReference>
<dbReference type="Gene3D" id="2.160.10.10">
    <property type="entry name" value="Hexapeptide repeat proteins"/>
    <property type="match status" value="2"/>
</dbReference>
<dbReference type="GeneID" id="19318494"/>
<dbReference type="InterPro" id="IPR056764">
    <property type="entry name" value="LbH_EIF2B3/5"/>
</dbReference>
<evidence type="ECO:0000256" key="6">
    <source>
        <dbReference type="ARBA" id="ARBA00046432"/>
    </source>
</evidence>
<evidence type="ECO:0000259" key="8">
    <source>
        <dbReference type="PROSITE" id="PS51363"/>
    </source>
</evidence>
<comment type="similarity">
    <text evidence="2">Belongs to the eIF-2B gamma/epsilon subunits family.</text>
</comment>
<comment type="subcellular location">
    <subcellularLocation>
        <location evidence="1">Cytoplasm</location>
        <location evidence="1">Cytosol</location>
    </subcellularLocation>
</comment>
<dbReference type="PANTHER" id="PTHR45887">
    <property type="entry name" value="TRANSLATION INITIATION FACTOR EIF-2B SUBUNIT EPSILON"/>
    <property type="match status" value="1"/>
</dbReference>
<dbReference type="Gene3D" id="3.90.550.10">
    <property type="entry name" value="Spore Coat Polysaccharide Biosynthesis Protein SpsA, Chain A"/>
    <property type="match status" value="1"/>
</dbReference>
<dbReference type="Proteomes" id="UP000053664">
    <property type="component" value="Unassembled WGS sequence"/>
</dbReference>
<feature type="compositionally biased region" description="Acidic residues" evidence="7">
    <location>
        <begin position="546"/>
        <end position="558"/>
    </location>
</feature>
<sequence>MPPKQQGGGGGRQQQQQQHHSSSKKAGAKAGGGGGHQDDLQQEPLQAVVLADAFSRRLDPLTADRPACLLPICNVALLDWTLENLALAGVDEAFILASRHADQIKRHIASNPLAAPKLTVIATPDAQSIGDVMRELDTKQVIRSDFVLVHSDSVANLDLASVVAAHKHRRRREKDAIMTICAMPAGRHSRTRPPGDLSLFFLEPTTSQLLHYAPVRAVPRLRSTTLPLELFDSDAPATTSGGSNGAEVDVRNDLVDCGIDVCSVDVPPLFSENFDYQTLRRDFVLGILTSDLLDSKIFVHVAPNGPPASAASASSSACPPVIGTSTYGRGYAARVKSPAAYDAISRDILAKWTHPLAPSGYLPGGERYSARAGLRYVGKDVVLSRTCTFGPCSLLGSQSQIGDRACVEQSIIGPSVHVGARSTVLGSYIWEGAQIGQGCTVERAIVGEGARILDGVKLGRGTIVAPGCVVGPDVELKPYSRVGMKRYGVDDDDDEYDDEEDDSDDDDEDMPAAGRPGAAGAGGAASAAAAAAYSKELGAQGLTSSSDEDGDDDGDGDDGTLSSAGSGSDSDDGQDLVGSGMLTLSAGTTTAEKAAAAARLADFRAEAQASLERAFDEGHTVDNAAIELKTLRMASNVPLTEVRSTVIPFVLSKCDAERPKETVQTLDRWGGLIQSVAVDDEVDALAVVQRFCATEPAYHKLFVPLLKKFYNDDIVSDESIVAWWRAPASRRTTPDNGGERFLALRKAAEDVVRYIVESQQDSDDDDDDDDESE</sequence>
<dbReference type="EMBL" id="KE361636">
    <property type="protein sequence ID" value="EPQ28062.1"/>
    <property type="molecule type" value="Genomic_DNA"/>
</dbReference>
<evidence type="ECO:0000313" key="10">
    <source>
        <dbReference type="Proteomes" id="UP000053664"/>
    </source>
</evidence>
<dbReference type="GO" id="GO:0003743">
    <property type="term" value="F:translation initiation factor activity"/>
    <property type="evidence" value="ECO:0007669"/>
    <property type="project" value="TreeGrafter"/>
</dbReference>
<feature type="compositionally biased region" description="Acidic residues" evidence="7">
    <location>
        <begin position="490"/>
        <end position="510"/>
    </location>
</feature>
<feature type="region of interest" description="Disordered" evidence="7">
    <location>
        <begin position="539"/>
        <end position="580"/>
    </location>
</feature>
<reference evidence="9 10" key="1">
    <citation type="journal article" date="2013" name="Plant Cell">
        <title>The transition from a phytopathogenic smut ancestor to an anamorphic biocontrol agent deciphered by comparative whole-genome analysis.</title>
        <authorList>
            <person name="Lefebvre F."/>
            <person name="Joly D.L."/>
            <person name="Labbe C."/>
            <person name="Teichmann B."/>
            <person name="Linning R."/>
            <person name="Belzile F."/>
            <person name="Bakkeren G."/>
            <person name="Belanger R.R."/>
        </authorList>
    </citation>
    <scope>NUCLEOTIDE SEQUENCE [LARGE SCALE GENOMIC DNA]</scope>
    <source>
        <strain evidence="9 10">PF-1</strain>
    </source>
</reference>
<evidence type="ECO:0000256" key="7">
    <source>
        <dbReference type="SAM" id="MobiDB-lite"/>
    </source>
</evidence>
<dbReference type="InterPro" id="IPR035543">
    <property type="entry name" value="eIF-2B_epsilon_N"/>
</dbReference>
<evidence type="ECO:0000256" key="2">
    <source>
        <dbReference type="ARBA" id="ARBA00007878"/>
    </source>
</evidence>
<proteinExistence type="inferred from homology"/>
<evidence type="ECO:0000256" key="1">
    <source>
        <dbReference type="ARBA" id="ARBA00004514"/>
    </source>
</evidence>
<dbReference type="InterPro" id="IPR016024">
    <property type="entry name" value="ARM-type_fold"/>
</dbReference>
<protein>
    <recommendedName>
        <fullName evidence="4">Translation initiation factor eIF2B subunit epsilon</fullName>
    </recommendedName>
    <alternativeName>
        <fullName evidence="5">eIF2B GDP-GTP exchange factor subunit epsilon</fullName>
    </alternativeName>
</protein>
<feature type="compositionally biased region" description="Low complexity" evidence="7">
    <location>
        <begin position="559"/>
        <end position="568"/>
    </location>
</feature>
<evidence type="ECO:0000256" key="4">
    <source>
        <dbReference type="ARBA" id="ARBA00044144"/>
    </source>
</evidence>
<dbReference type="GO" id="GO:0005085">
    <property type="term" value="F:guanyl-nucleotide exchange factor activity"/>
    <property type="evidence" value="ECO:0007669"/>
    <property type="project" value="InterPro"/>
</dbReference>
<dbReference type="InterPro" id="IPR003307">
    <property type="entry name" value="W2_domain"/>
</dbReference>
<evidence type="ECO:0000256" key="5">
    <source>
        <dbReference type="ARBA" id="ARBA00044345"/>
    </source>
</evidence>
<feature type="domain" description="W2" evidence="8">
    <location>
        <begin position="597"/>
        <end position="768"/>
    </location>
</feature>
<dbReference type="PROSITE" id="PS51363">
    <property type="entry name" value="W2"/>
    <property type="match status" value="1"/>
</dbReference>
<evidence type="ECO:0000256" key="3">
    <source>
        <dbReference type="ARBA" id="ARBA00022490"/>
    </source>
</evidence>
<dbReference type="Pfam" id="PF25084">
    <property type="entry name" value="LbH_EIF2B"/>
    <property type="match status" value="1"/>
</dbReference>
<keyword evidence="3" id="KW-0963">Cytoplasm</keyword>
<dbReference type="KEGG" id="pfp:PFL1_04389"/>
<dbReference type="Pfam" id="PF02020">
    <property type="entry name" value="W2"/>
    <property type="match status" value="1"/>
</dbReference>
<dbReference type="InterPro" id="IPR044123">
    <property type="entry name" value="W2_eIF2B_epsilon"/>
</dbReference>
<organism evidence="9 10">
    <name type="scientific">Pseudozyma flocculosa PF-1</name>
    <dbReference type="NCBI Taxonomy" id="1277687"/>
    <lineage>
        <taxon>Eukaryota</taxon>
        <taxon>Fungi</taxon>
        <taxon>Dikarya</taxon>
        <taxon>Basidiomycota</taxon>
        <taxon>Ustilaginomycotina</taxon>
        <taxon>Ustilaginomycetes</taxon>
        <taxon>Ustilaginales</taxon>
        <taxon>Ustilaginaceae</taxon>
        <taxon>Pseudozyma</taxon>
    </lineage>
</organism>
<dbReference type="InterPro" id="IPR051956">
    <property type="entry name" value="eIF2B_epsilon"/>
</dbReference>
<dbReference type="Gene3D" id="1.25.40.180">
    <property type="match status" value="1"/>
</dbReference>
<accession>A0A061H5A1</accession>
<dbReference type="FunFam" id="3.90.550.10:FF:000066">
    <property type="entry name" value="Translation initiation factor eIF-2B subunit epsilon"/>
    <property type="match status" value="1"/>
</dbReference>
<dbReference type="OrthoDB" id="424572at2759"/>